<dbReference type="EMBL" id="FTRV01000015">
    <property type="protein sequence ID" value="SPM31258.1"/>
    <property type="molecule type" value="Genomic_DNA"/>
</dbReference>
<keyword evidence="2" id="KW-0067">ATP-binding</keyword>
<sequence length="864" mass="91504">LLEREAVLGELAALARGVRGGAGRVVLLRGEAGVGKTAVIGRFTASLDDQVQVLAGGCDPLATPRPLGPLLDALAGLGAAGTALGAAIDAGDTAALYRRLLALLRDGHRWVWVIEDAHWADGATLDLLRFTARRIASLPLLLVVTYRDDELDAQHPLSAALGDVASCVSVSRIGLRPLSRDAVAVLAAGRGVNVDQLHHLTGGNPFFVTEVLAAGPAALGRNALPRSVSEAVWGRLARLSAGARETAQAVAVCGPHADPALVQQLCPAAVAGLAECLDAGVLVAEGDAVGFRHELARRSTLDRIADYQRKALHTRALRALAEPPVDPNTLAALAFHADQAGDSEAAVRHGVGAAERAAGLGAHRQAAELYTLVLRHAATVPAEQRVIWIEQHASSSYLGGFVQACVRSYRDAIALRRQLGDRLGEGDDLRRLSHVLSRVSEARKAGRDSLLLLEQCGPTPQLAASLAHMAELSMMADDPACDEYAARAITLGNQLDLPPVVIKANYYAALFRLLRTGAGWDELESAWRQAIDGSELAELAGLMGMGLCWQSALHYELDRAEGYIAETTAFCADHDLGTFEPLAVGPAALVALHRGDWARATTCAEDVLSRPAMAALHRLLPLTALGLIHARCGRRPVSALLDEALATAERGDFFRLGPVWPARAEAAWLSGDDHAARAEALAGLATAPGHANPWLVGSLCRWVHLAGGEPADGRKLSMPFALEVSGDWQGAATEWTRRGCPYDAAIAQLGGDVAAVEAALATFRRLGATAAGRRARQRLTELRGRTPRTRRTDMHDDPDGLSRREREVLTLIAAGHSDADIATKLSISRKTVGHHVESILTKLGVDNRTQAAAHSRERQIGATN</sequence>
<protein>
    <submittedName>
        <fullName evidence="4">ATP-, maltotriose-and DNA-dependent transcriptional regulator MalT</fullName>
    </submittedName>
</protein>
<accession>A0A2U3NIB2</accession>
<evidence type="ECO:0000256" key="1">
    <source>
        <dbReference type="ARBA" id="ARBA00022741"/>
    </source>
</evidence>
<dbReference type="SUPFAM" id="SSF46894">
    <property type="entry name" value="C-terminal effector domain of the bipartite response regulators"/>
    <property type="match status" value="1"/>
</dbReference>
<dbReference type="Proteomes" id="UP000241595">
    <property type="component" value="Unassembled WGS sequence"/>
</dbReference>
<dbReference type="PANTHER" id="PTHR16305:SF35">
    <property type="entry name" value="TRANSCRIPTIONAL ACTIVATOR DOMAIN"/>
    <property type="match status" value="1"/>
</dbReference>
<reference evidence="4 5" key="1">
    <citation type="submission" date="2017-01" db="EMBL/GenBank/DDBJ databases">
        <authorList>
            <consortium name="Urmite Genomes"/>
        </authorList>
    </citation>
    <scope>NUCLEOTIDE SEQUENCE [LARGE SCALE GENOMIC DNA]</scope>
    <source>
        <strain evidence="4 5">AB308</strain>
    </source>
</reference>
<dbReference type="CDD" id="cd06170">
    <property type="entry name" value="LuxR_C_like"/>
    <property type="match status" value="1"/>
</dbReference>
<dbReference type="GO" id="GO:0005524">
    <property type="term" value="F:ATP binding"/>
    <property type="evidence" value="ECO:0007669"/>
    <property type="project" value="UniProtKB-KW"/>
</dbReference>
<name>A0A2U3NIB2_9MYCO</name>
<dbReference type="InterPro" id="IPR016032">
    <property type="entry name" value="Sig_transdc_resp-reg_C-effctor"/>
</dbReference>
<dbReference type="PROSITE" id="PS50043">
    <property type="entry name" value="HTH_LUXR_2"/>
    <property type="match status" value="1"/>
</dbReference>
<dbReference type="SMART" id="SM00421">
    <property type="entry name" value="HTH_LUXR"/>
    <property type="match status" value="1"/>
</dbReference>
<evidence type="ECO:0000259" key="3">
    <source>
        <dbReference type="PROSITE" id="PS50043"/>
    </source>
</evidence>
<proteinExistence type="predicted"/>
<evidence type="ECO:0000313" key="5">
    <source>
        <dbReference type="Proteomes" id="UP000241595"/>
    </source>
</evidence>
<keyword evidence="1" id="KW-0547">Nucleotide-binding</keyword>
<dbReference type="Gene3D" id="1.10.10.10">
    <property type="entry name" value="Winged helix-like DNA-binding domain superfamily/Winged helix DNA-binding domain"/>
    <property type="match status" value="1"/>
</dbReference>
<dbReference type="Pfam" id="PF13191">
    <property type="entry name" value="AAA_16"/>
    <property type="match status" value="1"/>
</dbReference>
<dbReference type="SUPFAM" id="SSF52540">
    <property type="entry name" value="P-loop containing nucleoside triphosphate hydrolases"/>
    <property type="match status" value="1"/>
</dbReference>
<organism evidence="4 5">
    <name type="scientific">Mycobacterium terramassiliense</name>
    <dbReference type="NCBI Taxonomy" id="1841859"/>
    <lineage>
        <taxon>Bacteria</taxon>
        <taxon>Bacillati</taxon>
        <taxon>Actinomycetota</taxon>
        <taxon>Actinomycetes</taxon>
        <taxon>Mycobacteriales</taxon>
        <taxon>Mycobacteriaceae</taxon>
        <taxon>Mycobacterium</taxon>
    </lineage>
</organism>
<feature type="non-terminal residue" evidence="4">
    <location>
        <position position="1"/>
    </location>
</feature>
<dbReference type="InterPro" id="IPR041664">
    <property type="entry name" value="AAA_16"/>
</dbReference>
<dbReference type="PRINTS" id="PR00038">
    <property type="entry name" value="HTHLUXR"/>
</dbReference>
<dbReference type="GO" id="GO:0006355">
    <property type="term" value="P:regulation of DNA-templated transcription"/>
    <property type="evidence" value="ECO:0007669"/>
    <property type="project" value="InterPro"/>
</dbReference>
<evidence type="ECO:0000256" key="2">
    <source>
        <dbReference type="ARBA" id="ARBA00022840"/>
    </source>
</evidence>
<dbReference type="Pfam" id="PF00196">
    <property type="entry name" value="GerE"/>
    <property type="match status" value="1"/>
</dbReference>
<dbReference type="GO" id="GO:0004016">
    <property type="term" value="F:adenylate cyclase activity"/>
    <property type="evidence" value="ECO:0007669"/>
    <property type="project" value="TreeGrafter"/>
</dbReference>
<dbReference type="InterPro" id="IPR036388">
    <property type="entry name" value="WH-like_DNA-bd_sf"/>
</dbReference>
<feature type="domain" description="HTH luxR-type" evidence="3">
    <location>
        <begin position="794"/>
        <end position="859"/>
    </location>
</feature>
<dbReference type="AlphaFoldDB" id="A0A2U3NIB2"/>
<keyword evidence="5" id="KW-1185">Reference proteome</keyword>
<evidence type="ECO:0000313" key="4">
    <source>
        <dbReference type="EMBL" id="SPM31258.1"/>
    </source>
</evidence>
<dbReference type="InterPro" id="IPR027417">
    <property type="entry name" value="P-loop_NTPase"/>
</dbReference>
<dbReference type="PANTHER" id="PTHR16305">
    <property type="entry name" value="TESTICULAR SOLUBLE ADENYLYL CYCLASE"/>
    <property type="match status" value="1"/>
</dbReference>
<dbReference type="InterPro" id="IPR000792">
    <property type="entry name" value="Tscrpt_reg_LuxR_C"/>
</dbReference>
<dbReference type="GO" id="GO:0005737">
    <property type="term" value="C:cytoplasm"/>
    <property type="evidence" value="ECO:0007669"/>
    <property type="project" value="TreeGrafter"/>
</dbReference>
<gene>
    <name evidence="4" type="ORF">MTAB308_4771</name>
</gene>
<dbReference type="STRING" id="1841859.GCA_900157385_04772"/>
<dbReference type="GO" id="GO:0003677">
    <property type="term" value="F:DNA binding"/>
    <property type="evidence" value="ECO:0007669"/>
    <property type="project" value="InterPro"/>
</dbReference>